<keyword evidence="5 12" id="KW-0479">Metal-binding</keyword>
<dbReference type="PANTHER" id="PTHR23130:SF167">
    <property type="entry name" value="CYTOCHROME B561 AND DOMON DOMAIN-CONTAINING PROTEIN"/>
    <property type="match status" value="1"/>
</dbReference>
<keyword evidence="3" id="KW-0349">Heme</keyword>
<evidence type="ECO:0000256" key="4">
    <source>
        <dbReference type="ARBA" id="ARBA00022692"/>
    </source>
</evidence>
<evidence type="ECO:0000256" key="7">
    <source>
        <dbReference type="ARBA" id="ARBA00022982"/>
    </source>
</evidence>
<feature type="transmembrane region" description="Helical" evidence="13">
    <location>
        <begin position="306"/>
        <end position="329"/>
    </location>
</feature>
<feature type="signal peptide" evidence="14">
    <location>
        <begin position="1"/>
        <end position="23"/>
    </location>
</feature>
<organism evidence="17 18">
    <name type="scientific">Salix udensis</name>
    <dbReference type="NCBI Taxonomy" id="889485"/>
    <lineage>
        <taxon>Eukaryota</taxon>
        <taxon>Viridiplantae</taxon>
        <taxon>Streptophyta</taxon>
        <taxon>Embryophyta</taxon>
        <taxon>Tracheophyta</taxon>
        <taxon>Spermatophyta</taxon>
        <taxon>Magnoliopsida</taxon>
        <taxon>eudicotyledons</taxon>
        <taxon>Gunneridae</taxon>
        <taxon>Pentapetalae</taxon>
        <taxon>rosids</taxon>
        <taxon>fabids</taxon>
        <taxon>Malpighiales</taxon>
        <taxon>Salicaceae</taxon>
        <taxon>Saliceae</taxon>
        <taxon>Salix</taxon>
    </lineage>
</organism>
<evidence type="ECO:0000256" key="1">
    <source>
        <dbReference type="ARBA" id="ARBA00004141"/>
    </source>
</evidence>
<keyword evidence="8 13" id="KW-1133">Transmembrane helix</keyword>
<evidence type="ECO:0000256" key="11">
    <source>
        <dbReference type="PIRNR" id="PIRNR037471"/>
    </source>
</evidence>
<keyword evidence="12" id="KW-0408">Iron</keyword>
<dbReference type="SMART" id="SM00665">
    <property type="entry name" value="B561"/>
    <property type="match status" value="1"/>
</dbReference>
<evidence type="ECO:0000256" key="12">
    <source>
        <dbReference type="PIRSR" id="PIRSR037471-1"/>
    </source>
</evidence>
<feature type="binding site" description="axial binding residue" evidence="12">
    <location>
        <position position="241"/>
    </location>
    <ligand>
        <name>heme b</name>
        <dbReference type="ChEBI" id="CHEBI:60344"/>
        <label>1</label>
    </ligand>
    <ligandPart>
        <name>Fe</name>
        <dbReference type="ChEBI" id="CHEBI:18248"/>
    </ligandPart>
</feature>
<feature type="transmembrane region" description="Helical" evidence="13">
    <location>
        <begin position="236"/>
        <end position="257"/>
    </location>
</feature>
<dbReference type="Gene3D" id="1.20.120.1770">
    <property type="match status" value="1"/>
</dbReference>
<dbReference type="GO" id="GO:0016020">
    <property type="term" value="C:membrane"/>
    <property type="evidence" value="ECO:0007669"/>
    <property type="project" value="UniProtKB-SubCell"/>
</dbReference>
<dbReference type="PIRSF" id="PIRSF037471">
    <property type="entry name" value="UCP037471"/>
    <property type="match status" value="1"/>
</dbReference>
<dbReference type="CDD" id="cd09629">
    <property type="entry name" value="DOMON_CIL1_like"/>
    <property type="match status" value="1"/>
</dbReference>
<keyword evidence="6 14" id="KW-0732">Signal</keyword>
<dbReference type="InterPro" id="IPR005018">
    <property type="entry name" value="DOMON_domain"/>
</dbReference>
<keyword evidence="4 13" id="KW-0812">Transmembrane</keyword>
<comment type="function">
    <text evidence="10">May act as a catecholamine-responsive trans-membrane electron transporter.</text>
</comment>
<evidence type="ECO:0000256" key="10">
    <source>
        <dbReference type="ARBA" id="ARBA00053871"/>
    </source>
</evidence>
<dbReference type="FunFam" id="1.20.120.1770:FF:000007">
    <property type="entry name" value="Cytochrome b561 and DOMON domain-containing protein"/>
    <property type="match status" value="1"/>
</dbReference>
<feature type="transmembrane region" description="Helical" evidence="13">
    <location>
        <begin position="204"/>
        <end position="224"/>
    </location>
</feature>
<evidence type="ECO:0000256" key="13">
    <source>
        <dbReference type="SAM" id="Phobius"/>
    </source>
</evidence>
<dbReference type="PROSITE" id="PS50939">
    <property type="entry name" value="CYTOCHROME_B561"/>
    <property type="match status" value="1"/>
</dbReference>
<accession>A0AAD6NXK7</accession>
<feature type="binding site" description="axial binding residue" evidence="12">
    <location>
        <position position="274"/>
    </location>
    <ligand>
        <name>heme b</name>
        <dbReference type="ChEBI" id="CHEBI:60344"/>
        <label>1</label>
    </ligand>
    <ligandPart>
        <name>Fe</name>
        <dbReference type="ChEBI" id="CHEBI:18248"/>
    </ligandPart>
</feature>
<feature type="transmembrane region" description="Helical" evidence="13">
    <location>
        <begin position="341"/>
        <end position="365"/>
    </location>
</feature>
<sequence>MAGMLELVFSLSILMSMAFSSTAQSCKSYAFSSNKIFRACNDLPVLNSYLHWNYDSSSNKLQIAYRHAGITSSKWVAWAINPTSTSMAGSQALVAYQQSDGTMRAYTSPISSYQTSMQEGELSFDVSDLSATLANNELILFATLSLSNTSTTVNQVWQDGPLSGNAPQIHPTSGSNVQSMGTLNLLSGESSSTRGSAKTTKRNIHGVLNAVSWGILMPIGALIARYLKVFKSADPAWFYLHASCQSIAYIVGVAGWATGLKLGSESAGIQYDAHRTIGIFLFCLATLQVFALLLRPKVDHKYRFYWNIYHHVVGYSVIILSITNIFKGFDILNPDEKWKNAYIGVIVALALNAVWLEGYTWYVVVKRKSSEAAVKMPHVTNGSNGANGVGAPSCIFMEVRVRSDSFTGLS</sequence>
<dbReference type="GO" id="GO:0046872">
    <property type="term" value="F:metal ion binding"/>
    <property type="evidence" value="ECO:0007669"/>
    <property type="project" value="UniProtKB-KW"/>
</dbReference>
<dbReference type="Proteomes" id="UP001162972">
    <property type="component" value="Chromosome 6"/>
</dbReference>
<keyword evidence="9 11" id="KW-0472">Membrane</keyword>
<evidence type="ECO:0000256" key="9">
    <source>
        <dbReference type="ARBA" id="ARBA00023136"/>
    </source>
</evidence>
<evidence type="ECO:0000259" key="16">
    <source>
        <dbReference type="PROSITE" id="PS50939"/>
    </source>
</evidence>
<evidence type="ECO:0000256" key="2">
    <source>
        <dbReference type="ARBA" id="ARBA00022448"/>
    </source>
</evidence>
<feature type="transmembrane region" description="Helical" evidence="13">
    <location>
        <begin position="277"/>
        <end position="294"/>
    </location>
</feature>
<dbReference type="InterPro" id="IPR006593">
    <property type="entry name" value="Cyt_b561/ferric_Rdtase_TM"/>
</dbReference>
<feature type="domain" description="DOMON" evidence="15">
    <location>
        <begin position="46"/>
        <end position="160"/>
    </location>
</feature>
<feature type="binding site" description="axial binding residue" evidence="12">
    <location>
        <position position="310"/>
    </location>
    <ligand>
        <name>heme b</name>
        <dbReference type="ChEBI" id="CHEBI:60344"/>
        <label>1</label>
    </ligand>
    <ligandPart>
        <name>Fe</name>
        <dbReference type="ChEBI" id="CHEBI:18248"/>
    </ligandPart>
</feature>
<proteinExistence type="predicted"/>
<comment type="cofactor">
    <cofactor evidence="11">
        <name>heme b</name>
        <dbReference type="ChEBI" id="CHEBI:60344"/>
    </cofactor>
    <text evidence="11">Binds 2 heme b groups non-covalently.</text>
</comment>
<evidence type="ECO:0000313" key="18">
    <source>
        <dbReference type="Proteomes" id="UP001162972"/>
    </source>
</evidence>
<feature type="chain" id="PRO_5042119956" description="Cytochrome b561 and DOMON domain-containing protein" evidence="14">
    <location>
        <begin position="24"/>
        <end position="410"/>
    </location>
</feature>
<dbReference type="AlphaFoldDB" id="A0AAD6NXK7"/>
<reference evidence="17 18" key="1">
    <citation type="journal article" date="2023" name="Int. J. Mol. Sci.">
        <title>De Novo Assembly and Annotation of 11 Diverse Shrub Willow (Salix) Genomes Reveals Novel Gene Organization in Sex-Linked Regions.</title>
        <authorList>
            <person name="Hyden B."/>
            <person name="Feng K."/>
            <person name="Yates T.B."/>
            <person name="Jawdy S."/>
            <person name="Cereghino C."/>
            <person name="Smart L.B."/>
            <person name="Muchero W."/>
        </authorList>
    </citation>
    <scope>NUCLEOTIDE SEQUENCE [LARGE SCALE GENOMIC DNA]</scope>
    <source>
        <tissue evidence="17">Shoot tip</tissue>
    </source>
</reference>
<feature type="domain" description="Cytochrome b561" evidence="16">
    <location>
        <begin position="166"/>
        <end position="365"/>
    </location>
</feature>
<keyword evidence="18" id="KW-1185">Reference proteome</keyword>
<comment type="subcellular location">
    <subcellularLocation>
        <location evidence="1">Membrane</location>
        <topology evidence="1">Multi-pass membrane protein</topology>
    </subcellularLocation>
</comment>
<evidence type="ECO:0000256" key="3">
    <source>
        <dbReference type="ARBA" id="ARBA00022617"/>
    </source>
</evidence>
<evidence type="ECO:0000256" key="6">
    <source>
        <dbReference type="ARBA" id="ARBA00022729"/>
    </source>
</evidence>
<dbReference type="Pfam" id="PF04526">
    <property type="entry name" value="DUF568"/>
    <property type="match status" value="1"/>
</dbReference>
<dbReference type="InterPro" id="IPR017214">
    <property type="entry name" value="UCP037471"/>
</dbReference>
<feature type="binding site" description="axial binding residue" evidence="12">
    <location>
        <position position="205"/>
    </location>
    <ligand>
        <name>heme b</name>
        <dbReference type="ChEBI" id="CHEBI:60344"/>
        <label>1</label>
    </ligand>
    <ligandPart>
        <name>Fe</name>
        <dbReference type="ChEBI" id="CHEBI:18248"/>
    </ligandPart>
</feature>
<protein>
    <recommendedName>
        <fullName evidence="11">Cytochrome b561 and DOMON domain-containing protein</fullName>
    </recommendedName>
</protein>
<evidence type="ECO:0000259" key="15">
    <source>
        <dbReference type="PROSITE" id="PS50836"/>
    </source>
</evidence>
<keyword evidence="2 11" id="KW-0813">Transport</keyword>
<evidence type="ECO:0000256" key="14">
    <source>
        <dbReference type="SAM" id="SignalP"/>
    </source>
</evidence>
<evidence type="ECO:0000256" key="8">
    <source>
        <dbReference type="ARBA" id="ARBA00022989"/>
    </source>
</evidence>
<gene>
    <name evidence="17" type="ORF">OIU84_011791</name>
</gene>
<dbReference type="PANTHER" id="PTHR23130">
    <property type="entry name" value="CYTOCHROME B561 AND DOMON DOMAIN-CONTAINING PROTEIN"/>
    <property type="match status" value="1"/>
</dbReference>
<dbReference type="InterPro" id="IPR045265">
    <property type="entry name" value="AIR12_DOMON"/>
</dbReference>
<dbReference type="EMBL" id="JAPFFJ010000016">
    <property type="protein sequence ID" value="KAJ6408536.1"/>
    <property type="molecule type" value="Genomic_DNA"/>
</dbReference>
<evidence type="ECO:0000313" key="17">
    <source>
        <dbReference type="EMBL" id="KAJ6408536.1"/>
    </source>
</evidence>
<comment type="caution">
    <text evidence="17">The sequence shown here is derived from an EMBL/GenBank/DDBJ whole genome shotgun (WGS) entry which is preliminary data.</text>
</comment>
<keyword evidence="7 11" id="KW-0249">Electron transport</keyword>
<name>A0AAD6NXK7_9ROSI</name>
<dbReference type="Pfam" id="PF03188">
    <property type="entry name" value="Cytochrom_B561"/>
    <property type="match status" value="1"/>
</dbReference>
<evidence type="ECO:0000256" key="5">
    <source>
        <dbReference type="ARBA" id="ARBA00022723"/>
    </source>
</evidence>
<dbReference type="CDD" id="cd08760">
    <property type="entry name" value="Cyt_b561_FRRS1_like"/>
    <property type="match status" value="1"/>
</dbReference>
<dbReference type="PROSITE" id="PS50836">
    <property type="entry name" value="DOMON"/>
    <property type="match status" value="1"/>
</dbReference>